<keyword evidence="6" id="KW-1185">Reference proteome</keyword>
<dbReference type="Pfam" id="PF05757">
    <property type="entry name" value="PsbQ"/>
    <property type="match status" value="1"/>
</dbReference>
<evidence type="ECO:0000256" key="4">
    <source>
        <dbReference type="SAM" id="SignalP"/>
    </source>
</evidence>
<keyword evidence="4" id="KW-0732">Signal</keyword>
<evidence type="ECO:0000256" key="3">
    <source>
        <dbReference type="ARBA" id="ARBA00023136"/>
    </source>
</evidence>
<sequence length="154" mass="17016">MSRQRSLLSLVFVLLATLLISCGSPTVAKAPPTYTTAQLTKIQTYVPEIQAVRDRLDELKDLIQRKDWIFVGNFIHGPLAEARLDMTYVIPNLLPQDEAVARQTARDLFNHLVKIDQAATSGNSILALNNTQAVVADLDKFLNLLPKTSAEAES</sequence>
<dbReference type="SUPFAM" id="SSF101112">
    <property type="entry name" value="Oxygen-evolving enhancer protein 3"/>
    <property type="match status" value="1"/>
</dbReference>
<dbReference type="InterPro" id="IPR017487">
    <property type="entry name" value="PSII_PsbQ_cyanobac"/>
</dbReference>
<dbReference type="Proteomes" id="UP000218785">
    <property type="component" value="Chromosome"/>
</dbReference>
<keyword evidence="3" id="KW-0472">Membrane</keyword>
<dbReference type="GO" id="GO:0005509">
    <property type="term" value="F:calcium ion binding"/>
    <property type="evidence" value="ECO:0007669"/>
    <property type="project" value="InterPro"/>
</dbReference>
<dbReference type="InterPro" id="IPR023222">
    <property type="entry name" value="PsbQ-like_dom_sf"/>
</dbReference>
<dbReference type="GO" id="GO:0019898">
    <property type="term" value="C:extrinsic component of membrane"/>
    <property type="evidence" value="ECO:0007669"/>
    <property type="project" value="InterPro"/>
</dbReference>
<comment type="subcellular location">
    <subcellularLocation>
        <location evidence="1">Membrane</location>
    </subcellularLocation>
</comment>
<protein>
    <recommendedName>
        <fullName evidence="7">Photosystem II protein PsbQ</fullName>
    </recommendedName>
</protein>
<gene>
    <name evidence="5" type="ORF">NIES37_63670</name>
</gene>
<feature type="chain" id="PRO_5011113904" description="Photosystem II protein PsbQ" evidence="4">
    <location>
        <begin position="31"/>
        <end position="154"/>
    </location>
</feature>
<dbReference type="EMBL" id="AP018248">
    <property type="protein sequence ID" value="BAZ02355.1"/>
    <property type="molecule type" value="Genomic_DNA"/>
</dbReference>
<organism evidence="5 6">
    <name type="scientific">Tolypothrix tenuis PCC 7101</name>
    <dbReference type="NCBI Taxonomy" id="231146"/>
    <lineage>
        <taxon>Bacteria</taxon>
        <taxon>Bacillati</taxon>
        <taxon>Cyanobacteriota</taxon>
        <taxon>Cyanophyceae</taxon>
        <taxon>Nostocales</taxon>
        <taxon>Tolypothrichaceae</taxon>
        <taxon>Tolypothrix</taxon>
    </lineage>
</organism>
<dbReference type="KEGG" id="ttq:NIES37_63670"/>
<reference evidence="5 6" key="1">
    <citation type="submission" date="2017-06" db="EMBL/GenBank/DDBJ databases">
        <title>Genome sequencing of cyanobaciteial culture collection at National Institute for Environmental Studies (NIES).</title>
        <authorList>
            <person name="Hirose Y."/>
            <person name="Shimura Y."/>
            <person name="Fujisawa T."/>
            <person name="Nakamura Y."/>
            <person name="Kawachi M."/>
        </authorList>
    </citation>
    <scope>NUCLEOTIDE SEQUENCE [LARGE SCALE GENOMIC DNA]</scope>
    <source>
        <strain evidence="5 6">NIES-37</strain>
    </source>
</reference>
<proteinExistence type="predicted"/>
<evidence type="ECO:0000313" key="6">
    <source>
        <dbReference type="Proteomes" id="UP000218785"/>
    </source>
</evidence>
<dbReference type="NCBIfam" id="TIGR03042">
    <property type="entry name" value="PS_II_psbQ_bact"/>
    <property type="match status" value="1"/>
</dbReference>
<evidence type="ECO:0008006" key="7">
    <source>
        <dbReference type="Google" id="ProtNLM"/>
    </source>
</evidence>
<dbReference type="PROSITE" id="PS51257">
    <property type="entry name" value="PROKAR_LIPOPROTEIN"/>
    <property type="match status" value="1"/>
</dbReference>
<keyword evidence="2" id="KW-0793">Thylakoid</keyword>
<evidence type="ECO:0000256" key="2">
    <source>
        <dbReference type="ARBA" id="ARBA00023078"/>
    </source>
</evidence>
<evidence type="ECO:0000256" key="1">
    <source>
        <dbReference type="ARBA" id="ARBA00004370"/>
    </source>
</evidence>
<dbReference type="Gene3D" id="1.20.120.290">
    <property type="entry name" value="Oxygen-evolving enhancer protein 3 (PsbQ), four-helix up-down bundle"/>
    <property type="match status" value="1"/>
</dbReference>
<accession>A0A1Z4N9H8</accession>
<feature type="signal peptide" evidence="4">
    <location>
        <begin position="1"/>
        <end position="30"/>
    </location>
</feature>
<dbReference type="AlphaFoldDB" id="A0A1Z4N9H8"/>
<dbReference type="InterPro" id="IPR008797">
    <property type="entry name" value="PSII_PsbQ"/>
</dbReference>
<name>A0A1Z4N9H8_9CYAN</name>
<dbReference type="GO" id="GO:0015979">
    <property type="term" value="P:photosynthesis"/>
    <property type="evidence" value="ECO:0007669"/>
    <property type="project" value="InterPro"/>
</dbReference>
<dbReference type="GO" id="GO:0009654">
    <property type="term" value="C:photosystem II oxygen evolving complex"/>
    <property type="evidence" value="ECO:0007669"/>
    <property type="project" value="InterPro"/>
</dbReference>
<evidence type="ECO:0000313" key="5">
    <source>
        <dbReference type="EMBL" id="BAZ02355.1"/>
    </source>
</evidence>